<comment type="subcellular location">
    <subcellularLocation>
        <location evidence="1">Membrane</location>
    </subcellularLocation>
</comment>
<organism evidence="5 6">
    <name type="scientific">Thiothrix lacustris</name>
    <dbReference type="NCBI Taxonomy" id="525917"/>
    <lineage>
        <taxon>Bacteria</taxon>
        <taxon>Pseudomonadati</taxon>
        <taxon>Pseudomonadota</taxon>
        <taxon>Gammaproteobacteria</taxon>
        <taxon>Thiotrichales</taxon>
        <taxon>Thiotrichaceae</taxon>
        <taxon>Thiothrix</taxon>
    </lineage>
</organism>
<evidence type="ECO:0000313" key="5">
    <source>
        <dbReference type="EMBL" id="OQX11334.1"/>
    </source>
</evidence>
<dbReference type="Pfam" id="PF05433">
    <property type="entry name" value="Rick_17kDa_Anti"/>
    <property type="match status" value="1"/>
</dbReference>
<comment type="caution">
    <text evidence="5">The sequence shown here is derived from an EMBL/GenBank/DDBJ whole genome shotgun (WGS) entry which is preliminary data.</text>
</comment>
<dbReference type="AlphaFoldDB" id="A0A1Y1QQQ7"/>
<evidence type="ECO:0000256" key="3">
    <source>
        <dbReference type="SAM" id="SignalP"/>
    </source>
</evidence>
<dbReference type="GO" id="GO:0019867">
    <property type="term" value="C:outer membrane"/>
    <property type="evidence" value="ECO:0007669"/>
    <property type="project" value="InterPro"/>
</dbReference>
<dbReference type="PROSITE" id="PS51257">
    <property type="entry name" value="PROKAR_LIPOPROTEIN"/>
    <property type="match status" value="1"/>
</dbReference>
<dbReference type="PIRSF" id="PIRSF002721">
    <property type="entry name" value="Surface_antigen_Rickettsia"/>
    <property type="match status" value="1"/>
</dbReference>
<dbReference type="InterPro" id="IPR016364">
    <property type="entry name" value="Surface_antigen_Rickettsia"/>
</dbReference>
<protein>
    <recommendedName>
        <fullName evidence="4">Glycine zipper 2TM domain-containing protein</fullName>
    </recommendedName>
</protein>
<dbReference type="InterPro" id="IPR051407">
    <property type="entry name" value="Bact_OM_lipoprot/Surf_antigen"/>
</dbReference>
<evidence type="ECO:0000259" key="4">
    <source>
        <dbReference type="Pfam" id="PF05433"/>
    </source>
</evidence>
<gene>
    <name evidence="5" type="ORF">BWK73_18020</name>
</gene>
<evidence type="ECO:0000256" key="2">
    <source>
        <dbReference type="ARBA" id="ARBA00023136"/>
    </source>
</evidence>
<dbReference type="EMBL" id="MTEJ01000090">
    <property type="protein sequence ID" value="OQX11334.1"/>
    <property type="molecule type" value="Genomic_DNA"/>
</dbReference>
<feature type="signal peptide" evidence="3">
    <location>
        <begin position="1"/>
        <end position="21"/>
    </location>
</feature>
<dbReference type="InterPro" id="IPR008816">
    <property type="entry name" value="Gly_zipper_2TM_dom"/>
</dbReference>
<dbReference type="PANTHER" id="PTHR35603:SF2">
    <property type="entry name" value="OUTER MEMBRANE LIPOPROTEIN"/>
    <property type="match status" value="1"/>
</dbReference>
<name>A0A1Y1QQQ7_9GAMM</name>
<evidence type="ECO:0000256" key="1">
    <source>
        <dbReference type="ARBA" id="ARBA00004370"/>
    </source>
</evidence>
<sequence>MKRTILRVTAIATLATTTLIGCVGAPMDNATTGAIAGSVLGGVVGHQFGKGDGNDLATVAGALLGGYLGSQMGSQYDRQRLGQAVSSGAPVSWQNPDTGYRYNATPGQTYRTSSSQVCRPVDVTGYIDGRQENIQMRACRQPNGQWVTVN</sequence>
<proteinExistence type="predicted"/>
<evidence type="ECO:0000313" key="6">
    <source>
        <dbReference type="Proteomes" id="UP000192491"/>
    </source>
</evidence>
<feature type="chain" id="PRO_5012033469" description="Glycine zipper 2TM domain-containing protein" evidence="3">
    <location>
        <begin position="22"/>
        <end position="150"/>
    </location>
</feature>
<dbReference type="PANTHER" id="PTHR35603">
    <property type="match status" value="1"/>
</dbReference>
<keyword evidence="3" id="KW-0732">Signal</keyword>
<accession>A0A1Y1QQQ7</accession>
<feature type="domain" description="Glycine zipper 2TM" evidence="4">
    <location>
        <begin position="33"/>
        <end position="73"/>
    </location>
</feature>
<keyword evidence="2" id="KW-0472">Membrane</keyword>
<reference evidence="5 6" key="1">
    <citation type="submission" date="2017-01" db="EMBL/GenBank/DDBJ databases">
        <title>Novel large sulfur bacteria in the metagenomes of groundwater-fed chemosynthetic microbial mats in the Lake Huron basin.</title>
        <authorList>
            <person name="Sharrar A.M."/>
            <person name="Flood B.E."/>
            <person name="Bailey J.V."/>
            <person name="Jones D.S."/>
            <person name="Biddanda B."/>
            <person name="Ruberg S.A."/>
            <person name="Marcus D.N."/>
            <person name="Dick G.J."/>
        </authorList>
    </citation>
    <scope>NUCLEOTIDE SEQUENCE [LARGE SCALE GENOMIC DNA]</scope>
    <source>
        <strain evidence="5">A8</strain>
    </source>
</reference>
<dbReference type="Proteomes" id="UP000192491">
    <property type="component" value="Unassembled WGS sequence"/>
</dbReference>